<dbReference type="Pfam" id="PF09922">
    <property type="entry name" value="LiaF-like_C"/>
    <property type="match status" value="1"/>
</dbReference>
<name>A0AAE3KEM0_9PSEU</name>
<evidence type="ECO:0000259" key="1">
    <source>
        <dbReference type="Pfam" id="PF08044"/>
    </source>
</evidence>
<dbReference type="EMBL" id="JAMTCK010000005">
    <property type="protein sequence ID" value="MCP2165471.1"/>
    <property type="molecule type" value="Genomic_DNA"/>
</dbReference>
<dbReference type="PANTHER" id="PTHR40763:SF4">
    <property type="entry name" value="DUF1707 DOMAIN-CONTAINING PROTEIN"/>
    <property type="match status" value="1"/>
</dbReference>
<keyword evidence="4" id="KW-1185">Reference proteome</keyword>
<evidence type="ECO:0000259" key="2">
    <source>
        <dbReference type="Pfam" id="PF09922"/>
    </source>
</evidence>
<protein>
    <submittedName>
        <fullName evidence="3">Cell wall-active antibiotics response 4TMS YvqF</fullName>
    </submittedName>
</protein>
<feature type="domain" description="Cell wall-active antibiotics response LiaF-like C-terminal" evidence="2">
    <location>
        <begin position="102"/>
        <end position="152"/>
    </location>
</feature>
<gene>
    <name evidence="3" type="ORF">LX83_002329</name>
</gene>
<accession>A0AAE3KEM0</accession>
<dbReference type="AlphaFoldDB" id="A0AAE3KEM0"/>
<dbReference type="PANTHER" id="PTHR40763">
    <property type="entry name" value="MEMBRANE PROTEIN-RELATED"/>
    <property type="match status" value="1"/>
</dbReference>
<comment type="caution">
    <text evidence="3">The sequence shown here is derived from an EMBL/GenBank/DDBJ whole genome shotgun (WGS) entry which is preliminary data.</text>
</comment>
<sequence length="204" mass="21390">MAQALHQAMGEGRLTLAELDDRLQRVYQAKTFAELAPLTSDLPGHQLAVPHPAAVQPVAGAAPLPASARVGGTPGPSTSIAVMSGASRKGEWVVPVTHTAVAVMGGVEIDLTHARFEESEVTINVFAFWGGVEITVPEDVAVRVDGVGFMGAFEDNTMRRGGQPAPPGAPTVRVTGLAMMAGVEVRRPRRKKVRGGGDRGQIEE</sequence>
<dbReference type="InterPro" id="IPR024425">
    <property type="entry name" value="LiaF-like_C"/>
</dbReference>
<organism evidence="3 4">
    <name type="scientific">Goodfellowiella coeruleoviolacea</name>
    <dbReference type="NCBI Taxonomy" id="334858"/>
    <lineage>
        <taxon>Bacteria</taxon>
        <taxon>Bacillati</taxon>
        <taxon>Actinomycetota</taxon>
        <taxon>Actinomycetes</taxon>
        <taxon>Pseudonocardiales</taxon>
        <taxon>Pseudonocardiaceae</taxon>
        <taxon>Goodfellowiella</taxon>
    </lineage>
</organism>
<dbReference type="Proteomes" id="UP001206128">
    <property type="component" value="Unassembled WGS sequence"/>
</dbReference>
<evidence type="ECO:0000313" key="3">
    <source>
        <dbReference type="EMBL" id="MCP2165471.1"/>
    </source>
</evidence>
<dbReference type="InterPro" id="IPR012551">
    <property type="entry name" value="DUF1707_SHOCT-like"/>
</dbReference>
<evidence type="ECO:0000313" key="4">
    <source>
        <dbReference type="Proteomes" id="UP001206128"/>
    </source>
</evidence>
<dbReference type="Pfam" id="PF08044">
    <property type="entry name" value="DUF1707"/>
    <property type="match status" value="1"/>
</dbReference>
<feature type="domain" description="DUF1707" evidence="1">
    <location>
        <begin position="2"/>
        <end position="43"/>
    </location>
</feature>
<proteinExistence type="predicted"/>
<reference evidence="3" key="1">
    <citation type="submission" date="2022-06" db="EMBL/GenBank/DDBJ databases">
        <title>Genomic Encyclopedia of Archaeal and Bacterial Type Strains, Phase II (KMG-II): from individual species to whole genera.</title>
        <authorList>
            <person name="Goeker M."/>
        </authorList>
    </citation>
    <scope>NUCLEOTIDE SEQUENCE</scope>
    <source>
        <strain evidence="3">DSM 43935</strain>
    </source>
</reference>